<sequence>MRTWWSGGRTEILTGLMTDATAMDACDYLTRLAFVFTAAGHPFWSTARYALVPGGRSRMVVGAFRSRRGCGALSRQRCGGLTGKNLARGGFEKPLGSELLSVIPFLLR</sequence>
<proteinExistence type="predicted"/>
<comment type="caution">
    <text evidence="1">The sequence shown here is derived from an EMBL/GenBank/DDBJ whole genome shotgun (WGS) entry which is preliminary data.</text>
</comment>
<evidence type="ECO:0000313" key="1">
    <source>
        <dbReference type="EMBL" id="GAD27564.1"/>
    </source>
</evidence>
<dbReference type="EMBL" id="BASM01000031">
    <property type="protein sequence ID" value="GAD27564.1"/>
    <property type="molecule type" value="Genomic_DNA"/>
</dbReference>
<dbReference type="Proteomes" id="UP000018209">
    <property type="component" value="Unassembled WGS sequence"/>
</dbReference>
<evidence type="ECO:0000313" key="2">
    <source>
        <dbReference type="Proteomes" id="UP000018209"/>
    </source>
</evidence>
<reference evidence="1 2" key="1">
    <citation type="submission" date="2013-08" db="EMBL/GenBank/DDBJ databases">
        <title>Gluconobacter thailandicus NBRC 3257 whole genome sequence.</title>
        <authorList>
            <person name="Matsutani M."/>
            <person name="Yakushi T."/>
            <person name="Matsushita K."/>
        </authorList>
    </citation>
    <scope>NUCLEOTIDE SEQUENCE [LARGE SCALE GENOMIC DNA]</scope>
    <source>
        <strain evidence="1 2">NBRC 3257</strain>
    </source>
</reference>
<keyword evidence="2" id="KW-1185">Reference proteome</keyword>
<accession>A0ABQ0IZC9</accession>
<gene>
    <name evidence="1" type="ORF">NBRC3257_2563</name>
</gene>
<organism evidence="1 2">
    <name type="scientific">Gluconobacter thailandicus NBRC 3257</name>
    <dbReference type="NCBI Taxonomy" id="1381097"/>
    <lineage>
        <taxon>Bacteria</taxon>
        <taxon>Pseudomonadati</taxon>
        <taxon>Pseudomonadota</taxon>
        <taxon>Alphaproteobacteria</taxon>
        <taxon>Acetobacterales</taxon>
        <taxon>Acetobacteraceae</taxon>
        <taxon>Gluconobacter</taxon>
    </lineage>
</organism>
<name>A0ABQ0IZC9_GLUTH</name>
<protein>
    <submittedName>
        <fullName evidence="1">Uncharacterized protein</fullName>
    </submittedName>
</protein>